<dbReference type="InterPro" id="IPR045851">
    <property type="entry name" value="AMP-bd_C_sf"/>
</dbReference>
<evidence type="ECO:0000313" key="4">
    <source>
        <dbReference type="Proteomes" id="UP000552097"/>
    </source>
</evidence>
<dbReference type="InterPro" id="IPR000873">
    <property type="entry name" value="AMP-dep_synth/lig_dom"/>
</dbReference>
<dbReference type="RefSeq" id="WP_184921328.1">
    <property type="nucleotide sequence ID" value="NZ_JACHMO010000001.1"/>
</dbReference>
<dbReference type="InterPro" id="IPR042099">
    <property type="entry name" value="ANL_N_sf"/>
</dbReference>
<accession>A0A7W9HK72</accession>
<dbReference type="Pfam" id="PF13193">
    <property type="entry name" value="AMP-binding_C"/>
    <property type="match status" value="1"/>
</dbReference>
<reference evidence="3 4" key="1">
    <citation type="submission" date="2020-08" db="EMBL/GenBank/DDBJ databases">
        <title>Sequencing the genomes of 1000 actinobacteria strains.</title>
        <authorList>
            <person name="Klenk H.-P."/>
        </authorList>
    </citation>
    <scope>NUCLEOTIDE SEQUENCE [LARGE SCALE GENOMIC DNA]</scope>
    <source>
        <strain evidence="3 4">DSM 45486</strain>
    </source>
</reference>
<dbReference type="EMBL" id="JACHMO010000001">
    <property type="protein sequence ID" value="MBB5803812.1"/>
    <property type="molecule type" value="Genomic_DNA"/>
</dbReference>
<gene>
    <name evidence="3" type="ORF">F4560_003580</name>
</gene>
<feature type="domain" description="AMP-dependent synthetase/ligase" evidence="1">
    <location>
        <begin position="8"/>
        <end position="328"/>
    </location>
</feature>
<organism evidence="3 4">
    <name type="scientific">Saccharothrix ecbatanensis</name>
    <dbReference type="NCBI Taxonomy" id="1105145"/>
    <lineage>
        <taxon>Bacteria</taxon>
        <taxon>Bacillati</taxon>
        <taxon>Actinomycetota</taxon>
        <taxon>Actinomycetes</taxon>
        <taxon>Pseudonocardiales</taxon>
        <taxon>Pseudonocardiaceae</taxon>
        <taxon>Saccharothrix</taxon>
    </lineage>
</organism>
<dbReference type="PANTHER" id="PTHR43767">
    <property type="entry name" value="LONG-CHAIN-FATTY-ACID--COA LIGASE"/>
    <property type="match status" value="1"/>
</dbReference>
<name>A0A7W9HK72_9PSEU</name>
<keyword evidence="3" id="KW-0436">Ligase</keyword>
<evidence type="ECO:0000259" key="2">
    <source>
        <dbReference type="Pfam" id="PF13193"/>
    </source>
</evidence>
<dbReference type="GO" id="GO:0016878">
    <property type="term" value="F:acid-thiol ligase activity"/>
    <property type="evidence" value="ECO:0007669"/>
    <property type="project" value="UniProtKB-ARBA"/>
</dbReference>
<dbReference type="Gene3D" id="3.30.300.30">
    <property type="match status" value="1"/>
</dbReference>
<protein>
    <submittedName>
        <fullName evidence="3">Acyl-CoA synthetase (AMP-forming)/AMP-acid ligase II</fullName>
    </submittedName>
</protein>
<dbReference type="Gene3D" id="3.40.50.12780">
    <property type="entry name" value="N-terminal domain of ligase-like"/>
    <property type="match status" value="1"/>
</dbReference>
<dbReference type="InterPro" id="IPR050237">
    <property type="entry name" value="ATP-dep_AMP-bd_enzyme"/>
</dbReference>
<dbReference type="Pfam" id="PF00501">
    <property type="entry name" value="AMP-binding"/>
    <property type="match status" value="1"/>
</dbReference>
<dbReference type="PANTHER" id="PTHR43767:SF1">
    <property type="entry name" value="NONRIBOSOMAL PEPTIDE SYNTHASE PES1 (EUROFUNG)-RELATED"/>
    <property type="match status" value="1"/>
</dbReference>
<evidence type="ECO:0000259" key="1">
    <source>
        <dbReference type="Pfam" id="PF00501"/>
    </source>
</evidence>
<proteinExistence type="predicted"/>
<dbReference type="InterPro" id="IPR025110">
    <property type="entry name" value="AMP-bd_C"/>
</dbReference>
<comment type="caution">
    <text evidence="3">The sequence shown here is derived from an EMBL/GenBank/DDBJ whole genome shotgun (WGS) entry which is preliminary data.</text>
</comment>
<dbReference type="CDD" id="cd04433">
    <property type="entry name" value="AFD_class_I"/>
    <property type="match status" value="1"/>
</dbReference>
<feature type="domain" description="AMP-binding enzyme C-terminal" evidence="2">
    <location>
        <begin position="391"/>
        <end position="464"/>
    </location>
</feature>
<dbReference type="AlphaFoldDB" id="A0A7W9HK72"/>
<evidence type="ECO:0000313" key="3">
    <source>
        <dbReference type="EMBL" id="MBB5803812.1"/>
    </source>
</evidence>
<keyword evidence="4" id="KW-1185">Reference proteome</keyword>
<dbReference type="SUPFAM" id="SSF56801">
    <property type="entry name" value="Acetyl-CoA synthetase-like"/>
    <property type="match status" value="1"/>
</dbReference>
<sequence>MLTEIVTEHLRHHRDRVAVTDPTIDLTGSALLAERDAFATVLEGRVGLGDRPRVGLVAPNSAAYVTAYLAVLRVGGVPFLIDSAFTAGELTTIADDCSLDLLIHDERDLSALGGRRFEGTGAQHMTALHVTALPVDGRRYELRPDTEVCRFTSGSTGKPNCIEFTGDAVYRAAANWAAGTGLDAEDRTACFAALSNGLAFNTSLLATFLTGASLHLSRGLPTAGRVHRDLTRAQATRLVGFPALYESVVRRGTPALADVRVAVSSGAPLREETKRAFADLTGITISNYYGIAETGPLTFTTDPARIDGLGVPLPGVDLRAGVDGEPRPITVRSESMGSCYLNAPGVFEDRIDAEGLYVTGDEGFLRDGALVLTGRSNRMINVGGRKVDPVEVAEALRTARGVRDVVVFEATDQHGDPLVAAAVVSDEPLEITALRAHCAARLAAFKVPGRIHLLDRIPANSIGKPSLTALRRL</sequence>
<dbReference type="Proteomes" id="UP000552097">
    <property type="component" value="Unassembled WGS sequence"/>
</dbReference>